<gene>
    <name evidence="2" type="ORF">SE17_28870</name>
</gene>
<evidence type="ECO:0000313" key="3">
    <source>
        <dbReference type="Proteomes" id="UP000050509"/>
    </source>
</evidence>
<dbReference type="InterPro" id="IPR038725">
    <property type="entry name" value="YdaG_split_barrel_FMN-bd"/>
</dbReference>
<proteinExistence type="predicted"/>
<accession>A0A0P9CXC0</accession>
<evidence type="ECO:0000313" key="2">
    <source>
        <dbReference type="EMBL" id="KPV50110.1"/>
    </source>
</evidence>
<protein>
    <submittedName>
        <fullName evidence="2">General stress protein</fullName>
    </submittedName>
</protein>
<dbReference type="PANTHER" id="PTHR34818">
    <property type="entry name" value="PROTEIN BLI-3"/>
    <property type="match status" value="1"/>
</dbReference>
<dbReference type="Pfam" id="PF16242">
    <property type="entry name" value="Pyrid_ox_like"/>
    <property type="match status" value="1"/>
</dbReference>
<dbReference type="InterPro" id="IPR052917">
    <property type="entry name" value="Stress-Dev_Protein"/>
</dbReference>
<reference evidence="2 3" key="1">
    <citation type="submission" date="2015-09" db="EMBL/GenBank/DDBJ databases">
        <title>Draft genome sequence of Kouleothrix aurantiaca JCM 19913.</title>
        <authorList>
            <person name="Hemp J."/>
        </authorList>
    </citation>
    <scope>NUCLEOTIDE SEQUENCE [LARGE SCALE GENOMIC DNA]</scope>
    <source>
        <strain evidence="2 3">COM-B</strain>
    </source>
</reference>
<dbReference type="EMBL" id="LJCR01001576">
    <property type="protein sequence ID" value="KPV50110.1"/>
    <property type="molecule type" value="Genomic_DNA"/>
</dbReference>
<comment type="caution">
    <text evidence="2">The sequence shown here is derived from an EMBL/GenBank/DDBJ whole genome shotgun (WGS) entry which is preliminary data.</text>
</comment>
<dbReference type="AlphaFoldDB" id="A0A0P9CXC0"/>
<organism evidence="2 3">
    <name type="scientific">Kouleothrix aurantiaca</name>
    <dbReference type="NCBI Taxonomy" id="186479"/>
    <lineage>
        <taxon>Bacteria</taxon>
        <taxon>Bacillati</taxon>
        <taxon>Chloroflexota</taxon>
        <taxon>Chloroflexia</taxon>
        <taxon>Chloroflexales</taxon>
        <taxon>Roseiflexineae</taxon>
        <taxon>Roseiflexaceae</taxon>
        <taxon>Kouleothrix</taxon>
    </lineage>
</organism>
<feature type="domain" description="General stress protein FMN-binding split barrel" evidence="1">
    <location>
        <begin position="9"/>
        <end position="156"/>
    </location>
</feature>
<evidence type="ECO:0000259" key="1">
    <source>
        <dbReference type="Pfam" id="PF16242"/>
    </source>
</evidence>
<name>A0A0P9CXC0_9CHLR</name>
<keyword evidence="3" id="KW-1185">Reference proteome</keyword>
<dbReference type="Proteomes" id="UP000050509">
    <property type="component" value="Unassembled WGS sequence"/>
</dbReference>
<dbReference type="SUPFAM" id="SSF50475">
    <property type="entry name" value="FMN-binding split barrel"/>
    <property type="match status" value="1"/>
</dbReference>
<dbReference type="PANTHER" id="PTHR34818:SF1">
    <property type="entry name" value="PROTEIN BLI-3"/>
    <property type="match status" value="1"/>
</dbReference>
<dbReference type="Gene3D" id="2.30.110.10">
    <property type="entry name" value="Electron Transport, Fmn-binding Protein, Chain A"/>
    <property type="match status" value="1"/>
</dbReference>
<sequence length="166" mass="18539">MTDQPDRAEATKKLGELIKDINIAMLTTIEADGALRSRPMSTQKSDFDGDLWFFLGASSPKAQEIRNDPRVNLSYANPDDQRYVSVSGRGELVRDQAKMKELWNPLFKAWFPDGLDDPDLTLLKVNVEQAEYWDSPSSTFVTLVGFAKALVTGQRAEVGENAKLDL</sequence>
<dbReference type="InterPro" id="IPR012349">
    <property type="entry name" value="Split_barrel_FMN-bd"/>
</dbReference>
<dbReference type="PATRIC" id="fig|186479.3.peg.2273"/>